<evidence type="ECO:0000313" key="3">
    <source>
        <dbReference type="Proteomes" id="UP001056201"/>
    </source>
</evidence>
<keyword evidence="3" id="KW-1185">Reference proteome</keyword>
<feature type="chain" id="PRO_5047115182" evidence="1">
    <location>
        <begin position="26"/>
        <end position="374"/>
    </location>
</feature>
<sequence>MAAWAAGALAWLSLLLAGCATPPPAAEPGLPPSQARELVRQLLPATLPDAGGWATDVVAAMAALQLPVTPANLCAALAVTEQESTYRADPAVPGLGAIAWREIERQAGQAGVPMLLVRGALQITSPNGKSYADRIEGAKTERELSETFEDLIGMVPLGQRFLAGRNPVRTGGPMQVSIAFAEAHARQRPYPYPVTINIRHEVFTRRGGLYFGVAHLLDYPAAYPQMLYRFADFNAGHWASRNAAFQQAVSLASGIPLALDGDLVRPGASGDDPPGSTELAVRVLATRLDMSPSAIRRDLEQGEEAGFERSRVYERVFALAEKLEGRTLPRAVMPRIDLQSPKITRKLTTEWFAKRVDERWRRCMARAGAATPPV</sequence>
<dbReference type="RefSeq" id="WP_250194697.1">
    <property type="nucleotide sequence ID" value="NZ_CP097635.1"/>
</dbReference>
<evidence type="ECO:0000313" key="2">
    <source>
        <dbReference type="EMBL" id="URI06434.1"/>
    </source>
</evidence>
<evidence type="ECO:0000256" key="1">
    <source>
        <dbReference type="SAM" id="SignalP"/>
    </source>
</evidence>
<protein>
    <submittedName>
        <fullName evidence="2">DUF1615 domain-containing protein</fullName>
    </submittedName>
</protein>
<dbReference type="Pfam" id="PF07759">
    <property type="entry name" value="DUF1615"/>
    <property type="match status" value="1"/>
</dbReference>
<dbReference type="InterPro" id="IPR011673">
    <property type="entry name" value="DUF1615"/>
</dbReference>
<keyword evidence="1" id="KW-0732">Signal</keyword>
<name>A0ABY4S5H0_AQUTE</name>
<proteinExistence type="predicted"/>
<dbReference type="Proteomes" id="UP001056201">
    <property type="component" value="Chromosome 1"/>
</dbReference>
<organism evidence="2 3">
    <name type="scientific">Aquincola tertiaricarbonis</name>
    <dbReference type="NCBI Taxonomy" id="391953"/>
    <lineage>
        <taxon>Bacteria</taxon>
        <taxon>Pseudomonadati</taxon>
        <taxon>Pseudomonadota</taxon>
        <taxon>Betaproteobacteria</taxon>
        <taxon>Burkholderiales</taxon>
        <taxon>Sphaerotilaceae</taxon>
        <taxon>Aquincola</taxon>
    </lineage>
</organism>
<dbReference type="EMBL" id="CP097635">
    <property type="protein sequence ID" value="URI06434.1"/>
    <property type="molecule type" value="Genomic_DNA"/>
</dbReference>
<feature type="signal peptide" evidence="1">
    <location>
        <begin position="1"/>
        <end position="25"/>
    </location>
</feature>
<accession>A0ABY4S5H0</accession>
<gene>
    <name evidence="2" type="ORF">MW290_10985</name>
</gene>
<reference evidence="2" key="1">
    <citation type="submission" date="2022-05" db="EMBL/GenBank/DDBJ databases">
        <title>An RpoN-dependent PEP-CTERM gene is involved in floc formation of an Aquincola tertiaricarbonis strain.</title>
        <authorList>
            <person name="Qiu D."/>
            <person name="Xia M."/>
        </authorList>
    </citation>
    <scope>NUCLEOTIDE SEQUENCE</scope>
    <source>
        <strain evidence="2">RN12</strain>
    </source>
</reference>